<evidence type="ECO:0000256" key="1">
    <source>
        <dbReference type="ARBA" id="ARBA00010515"/>
    </source>
</evidence>
<dbReference type="PROSITE" id="PS01174">
    <property type="entry name" value="LIPASE_GDXG_SER"/>
    <property type="match status" value="1"/>
</dbReference>
<dbReference type="GO" id="GO:0004771">
    <property type="term" value="F:sterol ester esterase activity"/>
    <property type="evidence" value="ECO:0007669"/>
    <property type="project" value="TreeGrafter"/>
</dbReference>
<organism evidence="5 6">
    <name type="scientific">Phyllobacterium pellucidum</name>
    <dbReference type="NCBI Taxonomy" id="2740464"/>
    <lineage>
        <taxon>Bacteria</taxon>
        <taxon>Pseudomonadati</taxon>
        <taxon>Pseudomonadota</taxon>
        <taxon>Alphaproteobacteria</taxon>
        <taxon>Hyphomicrobiales</taxon>
        <taxon>Phyllobacteriaceae</taxon>
        <taxon>Phyllobacterium</taxon>
    </lineage>
</organism>
<comment type="caution">
    <text evidence="5">The sequence shown here is derived from an EMBL/GenBank/DDBJ whole genome shotgun (WGS) entry which is preliminary data.</text>
</comment>
<gene>
    <name evidence="5" type="ORF">HQ945_16815</name>
</gene>
<keyword evidence="6" id="KW-1185">Reference proteome</keyword>
<comment type="similarity">
    <text evidence="1">Belongs to the 'GDXG' lipolytic enzyme family.</text>
</comment>
<sequence>MSTSNEFPSELSAEMRMIMSRVEADLGPLPDPSLLAPAEGRAQSERINERNNVNLPPVAKAAEVMVVANSDLGSADCRMKVFIPEGASPGAVLFVHGGGFAFCSPQTHERCARVLAIETGLPVLVPDYRLAPEHPYPNGLHDVVACLRAAFPATAAVGVEEGPLLVSGDSAGANLALAAMIHELEAGHAVPAGALLFYGTYAADFTTPSYQQFADGPGLTRGKMQRYWNWYCHDEDLRRGPMASPLHASDRTLKALPPLYLLAAGIDPLLSDTLLLADRLKSAGRDSPVSIVPGVTHGFLQNTNELAAAREALVAAGEAARRMIRNSR</sequence>
<evidence type="ECO:0000313" key="6">
    <source>
        <dbReference type="Proteomes" id="UP000550508"/>
    </source>
</evidence>
<dbReference type="InterPro" id="IPR029058">
    <property type="entry name" value="AB_hydrolase_fold"/>
</dbReference>
<proteinExistence type="inferred from homology"/>
<feature type="active site" evidence="3">
    <location>
        <position position="170"/>
    </location>
</feature>
<dbReference type="GO" id="GO:0005829">
    <property type="term" value="C:cytosol"/>
    <property type="evidence" value="ECO:0007669"/>
    <property type="project" value="TreeGrafter"/>
</dbReference>
<dbReference type="PROSITE" id="PS01173">
    <property type="entry name" value="LIPASE_GDXG_HIS"/>
    <property type="match status" value="1"/>
</dbReference>
<accession>A0A849VYQ5</accession>
<evidence type="ECO:0000259" key="4">
    <source>
        <dbReference type="Pfam" id="PF07859"/>
    </source>
</evidence>
<dbReference type="SUPFAM" id="SSF53474">
    <property type="entry name" value="alpha/beta-Hydrolases"/>
    <property type="match status" value="1"/>
</dbReference>
<evidence type="ECO:0000256" key="2">
    <source>
        <dbReference type="ARBA" id="ARBA00022801"/>
    </source>
</evidence>
<evidence type="ECO:0000256" key="3">
    <source>
        <dbReference type="PROSITE-ProRule" id="PRU10038"/>
    </source>
</evidence>
<dbReference type="Proteomes" id="UP000550508">
    <property type="component" value="Unassembled WGS sequence"/>
</dbReference>
<dbReference type="GO" id="GO:0019433">
    <property type="term" value="P:triglyceride catabolic process"/>
    <property type="evidence" value="ECO:0007669"/>
    <property type="project" value="TreeGrafter"/>
</dbReference>
<dbReference type="Pfam" id="PF07859">
    <property type="entry name" value="Abhydrolase_3"/>
    <property type="match status" value="1"/>
</dbReference>
<dbReference type="InterPro" id="IPR002168">
    <property type="entry name" value="Lipase_GDXG_HIS_AS"/>
</dbReference>
<evidence type="ECO:0000313" key="5">
    <source>
        <dbReference type="EMBL" id="NTS32923.1"/>
    </source>
</evidence>
<reference evidence="5 6" key="1">
    <citation type="submission" date="2020-05" db="EMBL/GenBank/DDBJ databases">
        <authorList>
            <person name="Kim M.K."/>
        </authorList>
    </citation>
    <scope>NUCLEOTIDE SEQUENCE [LARGE SCALE GENOMIC DNA]</scope>
    <source>
        <strain evidence="5 6">BT25</strain>
    </source>
</reference>
<dbReference type="Gene3D" id="3.40.50.1820">
    <property type="entry name" value="alpha/beta hydrolase"/>
    <property type="match status" value="1"/>
</dbReference>
<dbReference type="EMBL" id="JABUMX010000004">
    <property type="protein sequence ID" value="NTS32923.1"/>
    <property type="molecule type" value="Genomic_DNA"/>
</dbReference>
<feature type="domain" description="Alpha/beta hydrolase fold-3" evidence="4">
    <location>
        <begin position="92"/>
        <end position="300"/>
    </location>
</feature>
<name>A0A849VYQ5_9HYPH</name>
<dbReference type="GO" id="GO:0004806">
    <property type="term" value="F:triacylglycerol lipase activity"/>
    <property type="evidence" value="ECO:0007669"/>
    <property type="project" value="TreeGrafter"/>
</dbReference>
<dbReference type="PANTHER" id="PTHR23025">
    <property type="entry name" value="TRIACYLGLYCEROL LIPASE"/>
    <property type="match status" value="1"/>
</dbReference>
<protein>
    <submittedName>
        <fullName evidence="5">Alpha/beta hydrolase</fullName>
    </submittedName>
</protein>
<dbReference type="InterPro" id="IPR033140">
    <property type="entry name" value="Lipase_GDXG_put_SER_AS"/>
</dbReference>
<keyword evidence="2 5" id="KW-0378">Hydrolase</keyword>
<dbReference type="InterPro" id="IPR013094">
    <property type="entry name" value="AB_hydrolase_3"/>
</dbReference>
<dbReference type="AlphaFoldDB" id="A0A849VYQ5"/>
<dbReference type="PANTHER" id="PTHR23025:SF3">
    <property type="entry name" value="HORMONE-SENSITIVE LIPASE"/>
    <property type="match status" value="1"/>
</dbReference>
<dbReference type="RefSeq" id="WP_174208306.1">
    <property type="nucleotide sequence ID" value="NZ_JABUMX010000004.1"/>
</dbReference>